<evidence type="ECO:0000256" key="1">
    <source>
        <dbReference type="SAM" id="Coils"/>
    </source>
</evidence>
<sequence>MSLVLPWLRLSSASQQKVKALEQDKVAQALEITKLKQRVRKLERKNKLKVFGLRRLKKVGTAQRIKSFTDTVMDDEEDASKQRRIIAKIDADKDVILEEVNAAK</sequence>
<feature type="non-terminal residue" evidence="2">
    <location>
        <position position="104"/>
    </location>
</feature>
<feature type="coiled-coil region" evidence="1">
    <location>
        <begin position="18"/>
        <end position="45"/>
    </location>
</feature>
<reference evidence="2" key="1">
    <citation type="journal article" date="2019" name="Sci. Rep.">
        <title>Draft genome of Tanacetum cinerariifolium, the natural source of mosquito coil.</title>
        <authorList>
            <person name="Yamashiro T."/>
            <person name="Shiraishi A."/>
            <person name="Satake H."/>
            <person name="Nakayama K."/>
        </authorList>
    </citation>
    <scope>NUCLEOTIDE SEQUENCE</scope>
</reference>
<gene>
    <name evidence="2" type="ORF">Tci_876114</name>
</gene>
<organism evidence="2">
    <name type="scientific">Tanacetum cinerariifolium</name>
    <name type="common">Dalmatian daisy</name>
    <name type="synonym">Chrysanthemum cinerariifolium</name>
    <dbReference type="NCBI Taxonomy" id="118510"/>
    <lineage>
        <taxon>Eukaryota</taxon>
        <taxon>Viridiplantae</taxon>
        <taxon>Streptophyta</taxon>
        <taxon>Embryophyta</taxon>
        <taxon>Tracheophyta</taxon>
        <taxon>Spermatophyta</taxon>
        <taxon>Magnoliopsida</taxon>
        <taxon>eudicotyledons</taxon>
        <taxon>Gunneridae</taxon>
        <taxon>Pentapetalae</taxon>
        <taxon>asterids</taxon>
        <taxon>campanulids</taxon>
        <taxon>Asterales</taxon>
        <taxon>Asteraceae</taxon>
        <taxon>Asteroideae</taxon>
        <taxon>Anthemideae</taxon>
        <taxon>Anthemidinae</taxon>
        <taxon>Tanacetum</taxon>
    </lineage>
</organism>
<dbReference type="AlphaFoldDB" id="A0A699T0Z0"/>
<dbReference type="EMBL" id="BKCJ011209688">
    <property type="protein sequence ID" value="GFD04145.1"/>
    <property type="molecule type" value="Genomic_DNA"/>
</dbReference>
<evidence type="ECO:0000313" key="2">
    <source>
        <dbReference type="EMBL" id="GFD04145.1"/>
    </source>
</evidence>
<proteinExistence type="predicted"/>
<accession>A0A699T0Z0</accession>
<comment type="caution">
    <text evidence="2">The sequence shown here is derived from an EMBL/GenBank/DDBJ whole genome shotgun (WGS) entry which is preliminary data.</text>
</comment>
<keyword evidence="1" id="KW-0175">Coiled coil</keyword>
<name>A0A699T0Z0_TANCI</name>
<protein>
    <submittedName>
        <fullName evidence="2">Uncharacterized protein</fullName>
    </submittedName>
</protein>